<keyword evidence="11 13" id="KW-0739">Sodium transport</keyword>
<evidence type="ECO:0000256" key="8">
    <source>
        <dbReference type="ARBA" id="ARBA00023065"/>
    </source>
</evidence>
<evidence type="ECO:0000256" key="10">
    <source>
        <dbReference type="ARBA" id="ARBA00023180"/>
    </source>
</evidence>
<comment type="subcellular location">
    <subcellularLocation>
        <location evidence="1">Membrane</location>
        <topology evidence="1">Multi-pass membrane protein</topology>
    </subcellularLocation>
</comment>
<keyword evidence="5 13" id="KW-0812">Transmembrane</keyword>
<keyword evidence="10" id="KW-0325">Glycoprotein</keyword>
<evidence type="ECO:0000256" key="5">
    <source>
        <dbReference type="ARBA" id="ARBA00022692"/>
    </source>
</evidence>
<dbReference type="Pfam" id="PF00858">
    <property type="entry name" value="ASC"/>
    <property type="match status" value="1"/>
</dbReference>
<keyword evidence="15" id="KW-1185">Reference proteome</keyword>
<dbReference type="PRINTS" id="PR01078">
    <property type="entry name" value="AMINACHANNEL"/>
</dbReference>
<evidence type="ECO:0000256" key="12">
    <source>
        <dbReference type="ARBA" id="ARBA00023303"/>
    </source>
</evidence>
<keyword evidence="4 13" id="KW-0894">Sodium channel</keyword>
<reference evidence="16" key="1">
    <citation type="submission" date="2022-11" db="UniProtKB">
        <authorList>
            <consortium name="WormBaseParasite"/>
        </authorList>
    </citation>
    <scope>IDENTIFICATION</scope>
</reference>
<dbReference type="AlphaFoldDB" id="A0A914XHQ6"/>
<evidence type="ECO:0000256" key="9">
    <source>
        <dbReference type="ARBA" id="ARBA00023136"/>
    </source>
</evidence>
<dbReference type="GO" id="GO:0005272">
    <property type="term" value="F:sodium channel activity"/>
    <property type="evidence" value="ECO:0007669"/>
    <property type="project" value="UniProtKB-KW"/>
</dbReference>
<keyword evidence="8 13" id="KW-0406">Ion transport</keyword>
<keyword evidence="6 14" id="KW-1133">Transmembrane helix</keyword>
<evidence type="ECO:0000256" key="4">
    <source>
        <dbReference type="ARBA" id="ARBA00022461"/>
    </source>
</evidence>
<keyword evidence="7" id="KW-0915">Sodium</keyword>
<evidence type="ECO:0000256" key="3">
    <source>
        <dbReference type="ARBA" id="ARBA00022448"/>
    </source>
</evidence>
<keyword evidence="9 14" id="KW-0472">Membrane</keyword>
<evidence type="ECO:0000256" key="13">
    <source>
        <dbReference type="RuleBase" id="RU000679"/>
    </source>
</evidence>
<evidence type="ECO:0000256" key="7">
    <source>
        <dbReference type="ARBA" id="ARBA00023053"/>
    </source>
</evidence>
<keyword evidence="12 13" id="KW-0407">Ion channel</keyword>
<dbReference type="WBParaSite" id="PSAMB.scaffold8399size6266.g31341.t1">
    <property type="protein sequence ID" value="PSAMB.scaffold8399size6266.g31341.t1"/>
    <property type="gene ID" value="PSAMB.scaffold8399size6266.g31341"/>
</dbReference>
<evidence type="ECO:0000256" key="14">
    <source>
        <dbReference type="SAM" id="Phobius"/>
    </source>
</evidence>
<dbReference type="Gene3D" id="1.10.287.770">
    <property type="entry name" value="YojJ-like"/>
    <property type="match status" value="1"/>
</dbReference>
<feature type="transmembrane region" description="Helical" evidence="14">
    <location>
        <begin position="20"/>
        <end position="40"/>
    </location>
</feature>
<evidence type="ECO:0000313" key="15">
    <source>
        <dbReference type="Proteomes" id="UP000887566"/>
    </source>
</evidence>
<dbReference type="InterPro" id="IPR001873">
    <property type="entry name" value="ENaC"/>
</dbReference>
<evidence type="ECO:0000256" key="2">
    <source>
        <dbReference type="ARBA" id="ARBA00007193"/>
    </source>
</evidence>
<evidence type="ECO:0000256" key="6">
    <source>
        <dbReference type="ARBA" id="ARBA00022989"/>
    </source>
</evidence>
<evidence type="ECO:0000313" key="16">
    <source>
        <dbReference type="WBParaSite" id="PSAMB.scaffold8399size6266.g31341.t1"/>
    </source>
</evidence>
<keyword evidence="3 13" id="KW-0813">Transport</keyword>
<evidence type="ECO:0000256" key="1">
    <source>
        <dbReference type="ARBA" id="ARBA00004141"/>
    </source>
</evidence>
<accession>A0A914XHQ6</accession>
<comment type="similarity">
    <text evidence="2 13">Belongs to the amiloride-sensitive sodium channel (TC 1.A.6) family.</text>
</comment>
<dbReference type="GO" id="GO:0016020">
    <property type="term" value="C:membrane"/>
    <property type="evidence" value="ECO:0007669"/>
    <property type="project" value="UniProtKB-SubCell"/>
</dbReference>
<proteinExistence type="inferred from homology"/>
<evidence type="ECO:0000256" key="11">
    <source>
        <dbReference type="ARBA" id="ARBA00023201"/>
    </source>
</evidence>
<name>A0A914XHQ6_9BILA</name>
<protein>
    <submittedName>
        <fullName evidence="16">Uncharacterized protein</fullName>
    </submittedName>
</protein>
<sequence length="68" mass="8180">MLRESEAYGWVNLLADFGGQLGLWCGISFLTCFEFIFLFVETAWMSGRHNYAIWKRKQEEKRKAKERW</sequence>
<organism evidence="15 16">
    <name type="scientific">Plectus sambesii</name>
    <dbReference type="NCBI Taxonomy" id="2011161"/>
    <lineage>
        <taxon>Eukaryota</taxon>
        <taxon>Metazoa</taxon>
        <taxon>Ecdysozoa</taxon>
        <taxon>Nematoda</taxon>
        <taxon>Chromadorea</taxon>
        <taxon>Plectida</taxon>
        <taxon>Plectina</taxon>
        <taxon>Plectoidea</taxon>
        <taxon>Plectidae</taxon>
        <taxon>Plectus</taxon>
    </lineage>
</organism>
<dbReference type="Proteomes" id="UP000887566">
    <property type="component" value="Unplaced"/>
</dbReference>